<evidence type="ECO:0000259" key="2">
    <source>
        <dbReference type="PROSITE" id="PS51898"/>
    </source>
</evidence>
<dbReference type="PROSITE" id="PS51898">
    <property type="entry name" value="TYR_RECOMBINASE"/>
    <property type="match status" value="1"/>
</dbReference>
<dbReference type="PhylomeDB" id="A0A0G4GK04"/>
<protein>
    <recommendedName>
        <fullName evidence="2">Tyr recombinase domain-containing protein</fullName>
    </recommendedName>
</protein>
<dbReference type="EMBL" id="CDMZ01001286">
    <property type="protein sequence ID" value="CEM30234.1"/>
    <property type="molecule type" value="Genomic_DNA"/>
</dbReference>
<dbReference type="GO" id="GO:0006310">
    <property type="term" value="P:DNA recombination"/>
    <property type="evidence" value="ECO:0007669"/>
    <property type="project" value="UniProtKB-KW"/>
</dbReference>
<dbReference type="InterPro" id="IPR013762">
    <property type="entry name" value="Integrase-like_cat_sf"/>
</dbReference>
<proteinExistence type="predicted"/>
<dbReference type="GO" id="GO:0015074">
    <property type="term" value="P:DNA integration"/>
    <property type="evidence" value="ECO:0007669"/>
    <property type="project" value="InterPro"/>
</dbReference>
<evidence type="ECO:0000256" key="1">
    <source>
        <dbReference type="ARBA" id="ARBA00023172"/>
    </source>
</evidence>
<feature type="domain" description="Tyr recombinase" evidence="2">
    <location>
        <begin position="118"/>
        <end position="342"/>
    </location>
</feature>
<dbReference type="InterPro" id="IPR011010">
    <property type="entry name" value="DNA_brk_join_enz"/>
</dbReference>
<sequence length="344" mass="38693">MSSNLAQAKGLHALLQEAARLEETALAPSTVASYESAIRYVRALETSPRELLPCDSTDKVKAVFASIQGRPVSFLHTLRAALQWQHRIDNCQPPPLDDPSLRHFWMGLQKTLNHRVASSVQAITPDEVREIFSKWIPSMSTAADHQSPPTLRDQAIAVLCYYGCQRFANLKHIERCQITPAFDRVSGNWLGWDVEVLRQKGDRYGRGQWLHLPRRNRIVAIGDIIHRFLRFGPPDDGGPLFRAWNARTGHWVAPDQGPLSDDAFQRTWKARVQEALPHTDGKTVYCLRKGGASRLYELTEVPDLITDILGHQSLADGKKGKGARSDAAYIAVRPQRIRDLIAQF</sequence>
<dbReference type="VEuPathDB" id="CryptoDB:Cvel_22236"/>
<evidence type="ECO:0000313" key="3">
    <source>
        <dbReference type="EMBL" id="CEM30234.1"/>
    </source>
</evidence>
<dbReference type="AlphaFoldDB" id="A0A0G4GK04"/>
<accession>A0A0G4GK04</accession>
<keyword evidence="1" id="KW-0233">DNA recombination</keyword>
<name>A0A0G4GK04_9ALVE</name>
<reference evidence="3" key="1">
    <citation type="submission" date="2014-11" db="EMBL/GenBank/DDBJ databases">
        <authorList>
            <person name="Otto D Thomas"/>
            <person name="Naeem Raeece"/>
        </authorList>
    </citation>
    <scope>NUCLEOTIDE SEQUENCE</scope>
</reference>
<gene>
    <name evidence="3" type="ORF">Cvel_22236</name>
</gene>
<dbReference type="InterPro" id="IPR002104">
    <property type="entry name" value="Integrase_catalytic"/>
</dbReference>
<dbReference type="SUPFAM" id="SSF56349">
    <property type="entry name" value="DNA breaking-rejoining enzymes"/>
    <property type="match status" value="1"/>
</dbReference>
<dbReference type="Gene3D" id="1.10.443.10">
    <property type="entry name" value="Intergrase catalytic core"/>
    <property type="match status" value="1"/>
</dbReference>
<organism evidence="3">
    <name type="scientific">Chromera velia CCMP2878</name>
    <dbReference type="NCBI Taxonomy" id="1169474"/>
    <lineage>
        <taxon>Eukaryota</taxon>
        <taxon>Sar</taxon>
        <taxon>Alveolata</taxon>
        <taxon>Colpodellida</taxon>
        <taxon>Chromeraceae</taxon>
        <taxon>Chromera</taxon>
    </lineage>
</organism>
<dbReference type="GO" id="GO:0003677">
    <property type="term" value="F:DNA binding"/>
    <property type="evidence" value="ECO:0007669"/>
    <property type="project" value="InterPro"/>
</dbReference>